<accession>A0A1H1ELU6</accession>
<name>A0A1H1ELU6_9BURK</name>
<dbReference type="InterPro" id="IPR000415">
    <property type="entry name" value="Nitroreductase-like"/>
</dbReference>
<protein>
    <submittedName>
        <fullName evidence="4">Nitroreductase</fullName>
    </submittedName>
</protein>
<evidence type="ECO:0000313" key="5">
    <source>
        <dbReference type="Proteomes" id="UP000183487"/>
    </source>
</evidence>
<proteinExistence type="inferred from homology"/>
<dbReference type="CDD" id="cd02138">
    <property type="entry name" value="TdsD-like"/>
    <property type="match status" value="1"/>
</dbReference>
<dbReference type="GO" id="GO:0016491">
    <property type="term" value="F:oxidoreductase activity"/>
    <property type="evidence" value="ECO:0007669"/>
    <property type="project" value="UniProtKB-KW"/>
</dbReference>
<feature type="domain" description="Nitroreductase" evidence="3">
    <location>
        <begin position="62"/>
        <end position="205"/>
    </location>
</feature>
<sequence>MQGRFFSTPCEDKLPASWSTSAEARVCYVAPGARPAIMNFDREKRMTNKPAPTAVAIHELLAGRWSPRAYSSEPVSRENLRAVLEAARWAPSSYNAQPWRFLVFDRSVDEVSFKQAFATLVPFNQGWNAPAPVLIAVTTHTLNNKGEVNRCAPYDAGAAAMALVLQAHALGLAAHQMSGFDPNAFRTAFNVPNDVDVIAMISIGHFGDVDKLDPVLREREKSVRQRLPLADIAFGGGWKKAL</sequence>
<keyword evidence="2" id="KW-0560">Oxidoreductase</keyword>
<dbReference type="InterPro" id="IPR029479">
    <property type="entry name" value="Nitroreductase"/>
</dbReference>
<dbReference type="SUPFAM" id="SSF55469">
    <property type="entry name" value="FMN-dependent nitroreductase-like"/>
    <property type="match status" value="1"/>
</dbReference>
<gene>
    <name evidence="4" type="ORF">SAMN05443245_3168</name>
</gene>
<evidence type="ECO:0000256" key="1">
    <source>
        <dbReference type="ARBA" id="ARBA00007118"/>
    </source>
</evidence>
<organism evidence="4 5">
    <name type="scientific">Paraburkholderia fungorum</name>
    <dbReference type="NCBI Taxonomy" id="134537"/>
    <lineage>
        <taxon>Bacteria</taxon>
        <taxon>Pseudomonadati</taxon>
        <taxon>Pseudomonadota</taxon>
        <taxon>Betaproteobacteria</taxon>
        <taxon>Burkholderiales</taxon>
        <taxon>Burkholderiaceae</taxon>
        <taxon>Paraburkholderia</taxon>
    </lineage>
</organism>
<reference evidence="5" key="1">
    <citation type="submission" date="2016-10" db="EMBL/GenBank/DDBJ databases">
        <authorList>
            <person name="Varghese N."/>
        </authorList>
    </citation>
    <scope>NUCLEOTIDE SEQUENCE [LARGE SCALE GENOMIC DNA]</scope>
    <source>
        <strain evidence="5">GAS106B</strain>
    </source>
</reference>
<dbReference type="Pfam" id="PF00881">
    <property type="entry name" value="Nitroreductase"/>
    <property type="match status" value="1"/>
</dbReference>
<dbReference type="PANTHER" id="PTHR43673:SF10">
    <property type="entry name" value="NADH DEHYDROGENASE_NAD(P)H NITROREDUCTASE XCC3605-RELATED"/>
    <property type="match status" value="1"/>
</dbReference>
<evidence type="ECO:0000313" key="4">
    <source>
        <dbReference type="EMBL" id="SDQ89459.1"/>
    </source>
</evidence>
<comment type="similarity">
    <text evidence="1">Belongs to the nitroreductase family.</text>
</comment>
<dbReference type="PANTHER" id="PTHR43673">
    <property type="entry name" value="NAD(P)H NITROREDUCTASE YDGI-RELATED"/>
    <property type="match status" value="1"/>
</dbReference>
<evidence type="ECO:0000256" key="2">
    <source>
        <dbReference type="ARBA" id="ARBA00023002"/>
    </source>
</evidence>
<evidence type="ECO:0000259" key="3">
    <source>
        <dbReference type="Pfam" id="PF00881"/>
    </source>
</evidence>
<dbReference type="AlphaFoldDB" id="A0A1H1ELU6"/>
<keyword evidence="5" id="KW-1185">Reference proteome</keyword>
<dbReference type="Gene3D" id="3.40.109.10">
    <property type="entry name" value="NADH Oxidase"/>
    <property type="match status" value="1"/>
</dbReference>
<dbReference type="EMBL" id="FNKP01000001">
    <property type="protein sequence ID" value="SDQ89459.1"/>
    <property type="molecule type" value="Genomic_DNA"/>
</dbReference>
<dbReference type="Proteomes" id="UP000183487">
    <property type="component" value="Unassembled WGS sequence"/>
</dbReference>